<dbReference type="SUPFAM" id="SSF69318">
    <property type="entry name" value="Integrin alpha N-terminal domain"/>
    <property type="match status" value="2"/>
</dbReference>
<dbReference type="Gene3D" id="2.130.10.130">
    <property type="entry name" value="Integrin alpha, N-terminal"/>
    <property type="match status" value="2"/>
</dbReference>
<reference evidence="2 3" key="1">
    <citation type="submission" date="2017-09" db="EMBL/GenBank/DDBJ databases">
        <title>Depth-based differentiation of microbial function through sediment-hosted aquifers and enrichment of novel symbionts in the deep terrestrial subsurface.</title>
        <authorList>
            <person name="Probst A.J."/>
            <person name="Ladd B."/>
            <person name="Jarett J.K."/>
            <person name="Geller-Mcgrath D.E."/>
            <person name="Sieber C.M."/>
            <person name="Emerson J.B."/>
            <person name="Anantharaman K."/>
            <person name="Thomas B.C."/>
            <person name="Malmstrom R."/>
            <person name="Stieglmeier M."/>
            <person name="Klingl A."/>
            <person name="Woyke T."/>
            <person name="Ryan C.M."/>
            <person name="Banfield J.F."/>
        </authorList>
    </citation>
    <scope>NUCLEOTIDE SEQUENCE [LARGE SCALE GENOMIC DNA]</scope>
    <source>
        <strain evidence="2">CG08_land_8_20_14_0_20_45_16</strain>
    </source>
</reference>
<evidence type="ECO:0000313" key="2">
    <source>
        <dbReference type="EMBL" id="PIS29743.1"/>
    </source>
</evidence>
<dbReference type="AlphaFoldDB" id="A0A2H0XXS4"/>
<dbReference type="EMBL" id="PEYM01000075">
    <property type="protein sequence ID" value="PIS29743.1"/>
    <property type="molecule type" value="Genomic_DNA"/>
</dbReference>
<sequence length="446" mass="48081">MFSKVKICVFVVLCLGIVGLSAGLIGCGSRVVDESSTSTTITLLPGATTTTTSTTVTLAPGVTTTTSTTTSTTTTSTTTTTVTLPPGVATTTSTTTSTTTTSTTTTTIGFTAHTIDPDFDGASSVFGVDLDSDGDIDVVAVAEKADEIAWYENDRSENLTKHSVTSTFEGVKKVYAADLDNDADIDLVGGCFTGSGLAWFENNGSQNFTTHVLDADASVFSIYVADLNGDDFRDIVVGDSSTISWWENNQDQTFTKHSLRSAFTGDVYAVDIDDDGDPDLLSAHAYSDTIRWWDNSDGLGDFTERIISDDYIDVHSVLAVDFDQDGDIDVLSTSGSSNEVSWWQNNGSQSFTYHVIDNGIYQASFAWAGDLDGDSEPDVLVRGNYNVYWLHNDGSAESFSQHTICNITFDFPMSFSLLDIDQDGDIDLFGAYYGSDDVVWWENSRF</sequence>
<dbReference type="InterPro" id="IPR013517">
    <property type="entry name" value="FG-GAP"/>
</dbReference>
<dbReference type="PANTHER" id="PTHR44103">
    <property type="entry name" value="PROPROTEIN CONVERTASE P"/>
    <property type="match status" value="1"/>
</dbReference>
<evidence type="ECO:0008006" key="4">
    <source>
        <dbReference type="Google" id="ProtNLM"/>
    </source>
</evidence>
<dbReference type="PANTHER" id="PTHR44103:SF1">
    <property type="entry name" value="PROPROTEIN CONVERTASE P"/>
    <property type="match status" value="1"/>
</dbReference>
<protein>
    <recommendedName>
        <fullName evidence="4">VCBS repeat-containing protein</fullName>
    </recommendedName>
</protein>
<proteinExistence type="predicted"/>
<name>A0A2H0XXS4_UNCSA</name>
<evidence type="ECO:0000313" key="3">
    <source>
        <dbReference type="Proteomes" id="UP000231343"/>
    </source>
</evidence>
<gene>
    <name evidence="2" type="ORF">COT42_04590</name>
</gene>
<accession>A0A2H0XXS4</accession>
<dbReference type="Proteomes" id="UP000231343">
    <property type="component" value="Unassembled WGS sequence"/>
</dbReference>
<dbReference type="InterPro" id="IPR028994">
    <property type="entry name" value="Integrin_alpha_N"/>
</dbReference>
<organism evidence="2 3">
    <name type="scientific">Candidatus Saganbacteria bacterium CG08_land_8_20_14_0_20_45_16</name>
    <dbReference type="NCBI Taxonomy" id="2014293"/>
    <lineage>
        <taxon>Bacteria</taxon>
        <taxon>Bacillati</taxon>
        <taxon>Saganbacteria</taxon>
    </lineage>
</organism>
<dbReference type="PROSITE" id="PS51257">
    <property type="entry name" value="PROKAR_LIPOPROTEIN"/>
    <property type="match status" value="1"/>
</dbReference>
<dbReference type="Pfam" id="PF13517">
    <property type="entry name" value="FG-GAP_3"/>
    <property type="match status" value="3"/>
</dbReference>
<comment type="caution">
    <text evidence="2">The sequence shown here is derived from an EMBL/GenBank/DDBJ whole genome shotgun (WGS) entry which is preliminary data.</text>
</comment>
<keyword evidence="1" id="KW-0732">Signal</keyword>
<evidence type="ECO:0000256" key="1">
    <source>
        <dbReference type="ARBA" id="ARBA00022729"/>
    </source>
</evidence>